<keyword evidence="11 12" id="KW-0966">Cell projection</keyword>
<evidence type="ECO:0000256" key="4">
    <source>
        <dbReference type="ARBA" id="ARBA00009880"/>
    </source>
</evidence>
<feature type="domain" description="BART" evidence="13">
    <location>
        <begin position="46"/>
        <end position="157"/>
    </location>
</feature>
<comment type="subcellular location">
    <subcellularLocation>
        <location evidence="1 12">Cytoplasm</location>
        <location evidence="1 12">Cytoskeleton</location>
        <location evidence="1 12">Cilium basal body</location>
    </subcellularLocation>
    <subcellularLocation>
        <location evidence="3 12">Cytoplasm</location>
        <location evidence="3 12">Cytoskeleton</location>
        <location evidence="3 12">Microtubule organizing center</location>
        <location evidence="3 12">Centrosome</location>
    </subcellularLocation>
    <subcellularLocation>
        <location evidence="12">Cytoplasm</location>
    </subcellularLocation>
    <subcellularLocation>
        <location evidence="2 12">Nucleus</location>
    </subcellularLocation>
    <subcellularLocation>
        <location evidence="12">Mitochondrion intermembrane space</location>
    </subcellularLocation>
</comment>
<evidence type="ECO:0000256" key="10">
    <source>
        <dbReference type="ARBA" id="ARBA00023242"/>
    </source>
</evidence>
<evidence type="ECO:0000313" key="15">
    <source>
        <dbReference type="Proteomes" id="UP001292079"/>
    </source>
</evidence>
<keyword evidence="7 12" id="KW-0969">Cilium</keyword>
<dbReference type="GO" id="GO:0005758">
    <property type="term" value="C:mitochondrial intermembrane space"/>
    <property type="evidence" value="ECO:0007669"/>
    <property type="project" value="UniProtKB-SubCell"/>
</dbReference>
<dbReference type="EMBL" id="JALJAT010000006">
    <property type="protein sequence ID" value="KAK4468809.1"/>
    <property type="molecule type" value="Genomic_DNA"/>
</dbReference>
<evidence type="ECO:0000256" key="12">
    <source>
        <dbReference type="RuleBase" id="RU367099"/>
    </source>
</evidence>
<gene>
    <name evidence="14" type="ORF">MN116_007978</name>
</gene>
<dbReference type="GO" id="GO:0051457">
    <property type="term" value="P:maintenance of protein location in nucleus"/>
    <property type="evidence" value="ECO:0007669"/>
    <property type="project" value="TreeGrafter"/>
</dbReference>
<dbReference type="PANTHER" id="PTHR15487:SF4">
    <property type="entry name" value="ADP-RIBOSYLATION FACTOR-LIKE PROTEIN 2-BINDING PROTEIN"/>
    <property type="match status" value="1"/>
</dbReference>
<evidence type="ECO:0000256" key="3">
    <source>
        <dbReference type="ARBA" id="ARBA00004300"/>
    </source>
</evidence>
<keyword evidence="8 12" id="KW-0496">Mitochondrion</keyword>
<evidence type="ECO:0000256" key="1">
    <source>
        <dbReference type="ARBA" id="ARBA00004120"/>
    </source>
</evidence>
<keyword evidence="6 12" id="KW-0963">Cytoplasm</keyword>
<evidence type="ECO:0000313" key="14">
    <source>
        <dbReference type="EMBL" id="KAK4468809.1"/>
    </source>
</evidence>
<dbReference type="GO" id="GO:0005929">
    <property type="term" value="C:cilium"/>
    <property type="evidence" value="ECO:0007669"/>
    <property type="project" value="UniProtKB-UniRule"/>
</dbReference>
<dbReference type="PANTHER" id="PTHR15487">
    <property type="entry name" value="ADP-RIBOSYLATION FACTOR-LIKE PROTEIN 2-BINDING PROTEIN"/>
    <property type="match status" value="1"/>
</dbReference>
<reference evidence="14" key="2">
    <citation type="journal article" date="2023" name="Infect Dis Poverty">
        <title>Chromosome-scale genome of the human blood fluke Schistosoma mekongi and its implications for public health.</title>
        <authorList>
            <person name="Zhou M."/>
            <person name="Xu L."/>
            <person name="Xu D."/>
            <person name="Chen W."/>
            <person name="Khan J."/>
            <person name="Hu Y."/>
            <person name="Huang H."/>
            <person name="Wei H."/>
            <person name="Zhang Y."/>
            <person name="Chusongsang P."/>
            <person name="Tanasarnprasert K."/>
            <person name="Hu X."/>
            <person name="Limpanont Y."/>
            <person name="Lv Z."/>
        </authorList>
    </citation>
    <scope>NUCLEOTIDE SEQUENCE</scope>
    <source>
        <strain evidence="14">LV_2022a</strain>
    </source>
</reference>
<evidence type="ECO:0000256" key="9">
    <source>
        <dbReference type="ARBA" id="ARBA00023212"/>
    </source>
</evidence>
<organism evidence="14 15">
    <name type="scientific">Schistosoma mekongi</name>
    <name type="common">Parasitic worm</name>
    <dbReference type="NCBI Taxonomy" id="38744"/>
    <lineage>
        <taxon>Eukaryota</taxon>
        <taxon>Metazoa</taxon>
        <taxon>Spiralia</taxon>
        <taxon>Lophotrochozoa</taxon>
        <taxon>Platyhelminthes</taxon>
        <taxon>Trematoda</taxon>
        <taxon>Digenea</taxon>
        <taxon>Strigeidida</taxon>
        <taxon>Schistosomatoidea</taxon>
        <taxon>Schistosomatidae</taxon>
        <taxon>Schistosoma</taxon>
    </lineage>
</organism>
<evidence type="ECO:0000256" key="8">
    <source>
        <dbReference type="ARBA" id="ARBA00023128"/>
    </source>
</evidence>
<dbReference type="Proteomes" id="UP001292079">
    <property type="component" value="Unassembled WGS sequence"/>
</dbReference>
<dbReference type="InterPro" id="IPR042541">
    <property type="entry name" value="BART_sf"/>
</dbReference>
<evidence type="ECO:0000256" key="7">
    <source>
        <dbReference type="ARBA" id="ARBA00023069"/>
    </source>
</evidence>
<accession>A0AAE1Z8F2</accession>
<dbReference type="AlphaFoldDB" id="A0AAE1Z8F2"/>
<keyword evidence="10 12" id="KW-0539">Nucleus</keyword>
<comment type="similarity">
    <text evidence="4 12">Belongs to the ARL2BP family.</text>
</comment>
<reference evidence="14" key="1">
    <citation type="submission" date="2022-04" db="EMBL/GenBank/DDBJ databases">
        <authorList>
            <person name="Xu L."/>
            <person name="Lv Z."/>
        </authorList>
    </citation>
    <scope>NUCLEOTIDE SEQUENCE</scope>
    <source>
        <strain evidence="14">LV_2022a</strain>
    </source>
</reference>
<dbReference type="GO" id="GO:0005634">
    <property type="term" value="C:nucleus"/>
    <property type="evidence" value="ECO:0007669"/>
    <property type="project" value="UniProtKB-SubCell"/>
</dbReference>
<dbReference type="GO" id="GO:0005813">
    <property type="term" value="C:centrosome"/>
    <property type="evidence" value="ECO:0007669"/>
    <property type="project" value="UniProtKB-SubCell"/>
</dbReference>
<dbReference type="InterPro" id="IPR023379">
    <property type="entry name" value="BART_dom"/>
</dbReference>
<keyword evidence="9 12" id="KW-0206">Cytoskeleton</keyword>
<evidence type="ECO:0000256" key="11">
    <source>
        <dbReference type="ARBA" id="ARBA00023273"/>
    </source>
</evidence>
<dbReference type="Gene3D" id="1.20.1520.10">
    <property type="entry name" value="ADP-ribosylation factor-like 2-binding protein, domain"/>
    <property type="match status" value="1"/>
</dbReference>
<protein>
    <recommendedName>
        <fullName evidence="5 12">ADP-ribosylation factor-like protein 2-binding protein</fullName>
        <shortName evidence="12">ARF-like 2-binding protein</shortName>
    </recommendedName>
</protein>
<evidence type="ECO:0000256" key="6">
    <source>
        <dbReference type="ARBA" id="ARBA00022490"/>
    </source>
</evidence>
<comment type="caution">
    <text evidence="14">The sequence shown here is derived from an EMBL/GenBank/DDBJ whole genome shotgun (WGS) entry which is preliminary data.</text>
</comment>
<dbReference type="InterPro" id="IPR038849">
    <property type="entry name" value="ARL2BP"/>
</dbReference>
<keyword evidence="15" id="KW-1185">Reference proteome</keyword>
<comment type="function">
    <text evidence="12">Plays a role as an effector of the ADP-ribosylation factor-like protein 2, ARL2.</text>
</comment>
<sequence>MRQLSPVKMDNHQVISEIGGSIEMQNKNDHFIEELIERSEESLSDFNIIIGYLEEIIISEDFQSIQDKFMNEYYNEFDEIEENKFSYTTIHEKYIDTIERMLEEQLCKRIPNFSMNSFLHSLVSNHECLDGEVFEMLHTFTDFLAFKEMMIDYKKAKTGQTVHLELTNSYDHHHHHHHHHNNSSLLNDLPINELHYRSSNSPTTITCSSTVLTTTYSNGDHVNNIDPDHDYNH</sequence>
<name>A0AAE1Z8F2_SCHME</name>
<evidence type="ECO:0000256" key="2">
    <source>
        <dbReference type="ARBA" id="ARBA00004123"/>
    </source>
</evidence>
<dbReference type="Pfam" id="PF11527">
    <property type="entry name" value="ARL2_Bind_BART"/>
    <property type="match status" value="1"/>
</dbReference>
<evidence type="ECO:0000259" key="13">
    <source>
        <dbReference type="Pfam" id="PF11527"/>
    </source>
</evidence>
<evidence type="ECO:0000256" key="5">
    <source>
        <dbReference type="ARBA" id="ARBA00014849"/>
    </source>
</evidence>
<proteinExistence type="inferred from homology"/>